<evidence type="ECO:0000256" key="6">
    <source>
        <dbReference type="ARBA" id="ARBA00022840"/>
    </source>
</evidence>
<feature type="region of interest" description="Disordered" evidence="13">
    <location>
        <begin position="1770"/>
        <end position="1791"/>
    </location>
</feature>
<evidence type="ECO:0000256" key="11">
    <source>
        <dbReference type="ARBA" id="ARBA00023242"/>
    </source>
</evidence>
<evidence type="ECO:0000256" key="5">
    <source>
        <dbReference type="ARBA" id="ARBA00022801"/>
    </source>
</evidence>
<dbReference type="Gene3D" id="3.40.50.10810">
    <property type="entry name" value="Tandem AAA-ATPase domain"/>
    <property type="match status" value="1"/>
</dbReference>
<dbReference type="FunFam" id="3.40.50.300:FF:000015">
    <property type="entry name" value="chromodomain-helicase-DNA-binding protein 9 isoform X1"/>
    <property type="match status" value="1"/>
</dbReference>
<keyword evidence="18" id="KW-1185">Reference proteome</keyword>
<evidence type="ECO:0000256" key="1">
    <source>
        <dbReference type="ARBA" id="ARBA00004123"/>
    </source>
</evidence>
<evidence type="ECO:0000313" key="18">
    <source>
        <dbReference type="Proteomes" id="UP000694383"/>
    </source>
</evidence>
<dbReference type="InterPro" id="IPR014001">
    <property type="entry name" value="Helicase_ATP-bd"/>
</dbReference>
<evidence type="ECO:0000256" key="9">
    <source>
        <dbReference type="ARBA" id="ARBA00023125"/>
    </source>
</evidence>
<evidence type="ECO:0000256" key="7">
    <source>
        <dbReference type="ARBA" id="ARBA00022853"/>
    </source>
</evidence>
<keyword evidence="3" id="KW-0677">Repeat</keyword>
<organism evidence="17 18">
    <name type="scientific">Oryzias sinensis</name>
    <name type="common">Chinese medaka</name>
    <dbReference type="NCBI Taxonomy" id="183150"/>
    <lineage>
        <taxon>Eukaryota</taxon>
        <taxon>Metazoa</taxon>
        <taxon>Chordata</taxon>
        <taxon>Craniata</taxon>
        <taxon>Vertebrata</taxon>
        <taxon>Euteleostomi</taxon>
        <taxon>Actinopterygii</taxon>
        <taxon>Neopterygii</taxon>
        <taxon>Teleostei</taxon>
        <taxon>Neoteleostei</taxon>
        <taxon>Acanthomorphata</taxon>
        <taxon>Ovalentaria</taxon>
        <taxon>Atherinomorphae</taxon>
        <taxon>Beloniformes</taxon>
        <taxon>Adrianichthyidae</taxon>
        <taxon>Oryziinae</taxon>
        <taxon>Oryzias</taxon>
    </lineage>
</organism>
<dbReference type="InterPro" id="IPR023780">
    <property type="entry name" value="Chromo_domain"/>
</dbReference>
<evidence type="ECO:0000313" key="17">
    <source>
        <dbReference type="Ensembl" id="ENSOSIP00000023498.1"/>
    </source>
</evidence>
<proteinExistence type="inferred from homology"/>
<keyword evidence="10" id="KW-0804">Transcription</keyword>
<feature type="domain" description="Helicase C-terminal" evidence="16">
    <location>
        <begin position="480"/>
        <end position="650"/>
    </location>
</feature>
<dbReference type="InterPro" id="IPR038718">
    <property type="entry name" value="SNF2-like_sf"/>
</dbReference>
<dbReference type="InterPro" id="IPR037259">
    <property type="entry name" value="BRK_sf"/>
</dbReference>
<feature type="domain" description="Helicase ATP-binding" evidence="15">
    <location>
        <begin position="157"/>
        <end position="331"/>
    </location>
</feature>
<feature type="compositionally biased region" description="Polar residues" evidence="13">
    <location>
        <begin position="1779"/>
        <end position="1790"/>
    </location>
</feature>
<evidence type="ECO:0000256" key="8">
    <source>
        <dbReference type="ARBA" id="ARBA00023015"/>
    </source>
</evidence>
<evidence type="ECO:0000256" key="13">
    <source>
        <dbReference type="SAM" id="MobiDB-lite"/>
    </source>
</evidence>
<dbReference type="Pfam" id="PF00385">
    <property type="entry name" value="Chromo"/>
    <property type="match status" value="1"/>
</dbReference>
<dbReference type="SMART" id="SM00487">
    <property type="entry name" value="DEXDc"/>
    <property type="match status" value="1"/>
</dbReference>
<accession>A0A8C7Y7X5</accession>
<evidence type="ECO:0000256" key="3">
    <source>
        <dbReference type="ARBA" id="ARBA00022737"/>
    </source>
</evidence>
<dbReference type="SMART" id="SM00298">
    <property type="entry name" value="CHROMO"/>
    <property type="match status" value="1"/>
</dbReference>
<evidence type="ECO:0000256" key="4">
    <source>
        <dbReference type="ARBA" id="ARBA00022741"/>
    </source>
</evidence>
<dbReference type="GO" id="GO:0003677">
    <property type="term" value="F:DNA binding"/>
    <property type="evidence" value="ECO:0007669"/>
    <property type="project" value="UniProtKB-KW"/>
</dbReference>
<comment type="subcellular location">
    <subcellularLocation>
        <location evidence="1">Nucleus</location>
    </subcellularLocation>
</comment>
<dbReference type="GO" id="GO:0006325">
    <property type="term" value="P:chromatin organization"/>
    <property type="evidence" value="ECO:0007669"/>
    <property type="project" value="UniProtKB-KW"/>
</dbReference>
<dbReference type="PANTHER" id="PTHR46850:SF1">
    <property type="entry name" value="CHROMODOMAIN-HELICASE-DNA-BINDING PROTEIN 9"/>
    <property type="match status" value="1"/>
</dbReference>
<dbReference type="InterPro" id="IPR000953">
    <property type="entry name" value="Chromo/chromo_shadow_dom"/>
</dbReference>
<feature type="region of interest" description="Disordered" evidence="13">
    <location>
        <begin position="1056"/>
        <end position="1077"/>
    </location>
</feature>
<dbReference type="InterPro" id="IPR051493">
    <property type="entry name" value="CHD"/>
</dbReference>
<keyword evidence="11" id="KW-0539">Nucleus</keyword>
<feature type="region of interest" description="Disordered" evidence="13">
    <location>
        <begin position="1396"/>
        <end position="1534"/>
    </location>
</feature>
<feature type="compositionally biased region" description="Acidic residues" evidence="13">
    <location>
        <begin position="762"/>
        <end position="771"/>
    </location>
</feature>
<dbReference type="Ensembl" id="ENSOSIT00000024810.1">
    <property type="protein sequence ID" value="ENSOSIP00000023498.1"/>
    <property type="gene ID" value="ENSOSIG00000012096.1"/>
</dbReference>
<evidence type="ECO:0000259" key="15">
    <source>
        <dbReference type="PROSITE" id="PS51192"/>
    </source>
</evidence>
<dbReference type="SUPFAM" id="SSF54160">
    <property type="entry name" value="Chromo domain-like"/>
    <property type="match status" value="1"/>
</dbReference>
<dbReference type="InterPro" id="IPR027417">
    <property type="entry name" value="P-loop_NTPase"/>
</dbReference>
<dbReference type="PROSITE" id="PS50013">
    <property type="entry name" value="CHROMO_2"/>
    <property type="match status" value="1"/>
</dbReference>
<keyword evidence="9" id="KW-0238">DNA-binding</keyword>
<dbReference type="PANTHER" id="PTHR46850">
    <property type="entry name" value="CHROMODOMAIN-HELICASE-DNA-BINDING PROTEIN 9"/>
    <property type="match status" value="1"/>
</dbReference>
<reference evidence="17" key="1">
    <citation type="submission" date="2025-08" db="UniProtKB">
        <authorList>
            <consortium name="Ensembl"/>
        </authorList>
    </citation>
    <scope>IDENTIFICATION</scope>
</reference>
<keyword evidence="5" id="KW-0378">Hydrolase</keyword>
<dbReference type="PROSITE" id="PS51192">
    <property type="entry name" value="HELICASE_ATP_BIND_1"/>
    <property type="match status" value="1"/>
</dbReference>
<dbReference type="Gene3D" id="3.40.50.300">
    <property type="entry name" value="P-loop containing nucleotide triphosphate hydrolases"/>
    <property type="match status" value="1"/>
</dbReference>
<dbReference type="CDD" id="cd18663">
    <property type="entry name" value="CD2_tandem_CHD5-9_like"/>
    <property type="match status" value="1"/>
</dbReference>
<feature type="compositionally biased region" description="Basic and acidic residues" evidence="13">
    <location>
        <begin position="1396"/>
        <end position="1446"/>
    </location>
</feature>
<dbReference type="CDD" id="cd17995">
    <property type="entry name" value="DEXHc_CHD6_7_8_9"/>
    <property type="match status" value="1"/>
</dbReference>
<dbReference type="GeneTree" id="ENSGT00940000153649"/>
<dbReference type="CDD" id="cd18793">
    <property type="entry name" value="SF2_C_SNF"/>
    <property type="match status" value="1"/>
</dbReference>
<evidence type="ECO:0000256" key="2">
    <source>
        <dbReference type="ARBA" id="ARBA00007025"/>
    </source>
</evidence>
<evidence type="ECO:0000259" key="14">
    <source>
        <dbReference type="PROSITE" id="PS50013"/>
    </source>
</evidence>
<keyword evidence="7" id="KW-0156">Chromatin regulator</keyword>
<dbReference type="FunFam" id="3.40.50.10810:FF:000003">
    <property type="entry name" value="chromodomain-helicase-DNA-binding protein 8 isoform X4"/>
    <property type="match status" value="1"/>
</dbReference>
<keyword evidence="8" id="KW-0805">Transcription regulation</keyword>
<dbReference type="GO" id="GO:0016787">
    <property type="term" value="F:hydrolase activity"/>
    <property type="evidence" value="ECO:0007669"/>
    <property type="project" value="UniProtKB-KW"/>
</dbReference>
<dbReference type="SMART" id="SM00490">
    <property type="entry name" value="HELICc"/>
    <property type="match status" value="1"/>
</dbReference>
<dbReference type="PROSITE" id="PS51194">
    <property type="entry name" value="HELICASE_CTER"/>
    <property type="match status" value="1"/>
</dbReference>
<evidence type="ECO:0000256" key="12">
    <source>
        <dbReference type="ARBA" id="ARBA00049360"/>
    </source>
</evidence>
<feature type="compositionally biased region" description="Acidic residues" evidence="13">
    <location>
        <begin position="1506"/>
        <end position="1520"/>
    </location>
</feature>
<dbReference type="InterPro" id="IPR000330">
    <property type="entry name" value="SNF2_N"/>
</dbReference>
<keyword evidence="6" id="KW-0067">ATP-binding</keyword>
<sequence length="2099" mass="236053">MNIISPFQLESGEEVEMEEFYVNSYLHCRWADLEELERDKRIHQKIKRFKAKQQLNNFITEMDDEPFNPDYVEVDRVLDISESTDENGEMVTLYLVKWCSLPYEDCTWELKADIELSKIEEYERVASPDWKKLESSREYGNGNALREYQLEGLNWLTFNWYNSRNCILADEMGLGKTIQSITFLYEMYLMGIEGPFLVIAPLSTIPNWEREFRTWTELNVVVYHGSQASRKIIQAYEMYFRDGQGKIIKGVYRFHAVITTFEMILADCPELRNIPWRCVVIDEAHRLKNRNCKLLEGLKMMDMEHKVLLTGTPLQNTVEELFSLLNFLEPERFPSEQTFMTEFGDLKTEEQVQKLQGILKPMMLRRLKEDVEKNLAPKEETIIEVELTNIQKKYYRAILEKNFSFLSKGGAGGGGGSGAASVPNLLNTMMELRKCCNHPYLINGAEEKIIEEFRESHGGRTDVPEMALQAMIQAAGKLVLIDKLLPKLKAGGHRVLVFSQMVRCLDILEDYLIQRRYPYERIDGRVRGNMRQAAIDRFSRPDSDRFVFLLCTRAGGLGINLTAADTCIIFDSDWNPQNDLQAQARCHRIGQSKSVKIYRLITRNSYEREMFDKASLKLGLDKAVLQSMSGRENANSGVQQLSKKEIEDLLKKGAYGALMDEEDEGSKFCEEDIDQILQRRTHTITIESEGKGSTFAKASFVAAGNRTDISLEDPDFWQKWAKKAELDMDAINGRNTLVIDTPRVRKQTRHYSSVKEDEMLEFSELESDDEEPSSRPTSKQRRPQDKTQGYPRSECFRVEKNLLVYGWGRWSEILAHGRFKRPLKEADVETICRALLAYCLLHYRGDENIKSFIWDLITPSEDGTTRTLTNHSGLSTPVPRGRKGKKGKPSAPPPQTPRADWLATCNPDHLLQEDSYKRHLKHHCNKVLLRVRMLYYLRQEVIGDQAERILDGADSSMLDVWIPQPFHAEVPADWWDSEADKSLLVGVFKHGYEKYNSMRADPTLCFLERVGMPDAKAIAAEQRGSDMMADGPLRMPFKDDMDDFTNSPLDDMVEGEAEGGCGIKSGENGQPSVGGASGSNERLYWPAASALTARLRRLITAYQRSNRREQLRQEALSRPDGRRRRRREFLWTRREEADFYRVISTFGVVFDTQRQKFDWTQFRAFARLDKKTDESLEKYYYSFIAMCKRVCRMQIKNEAELPDPTLIIDPITEERASRTLYRIELLRRIREQVLPHPLLTERLKLCQPSPDLPEWWECGRHDRDLLVGASKHGVSRTDYHILNDPSLAFLEAHQRYTSQRGAGATVGAQGELAKAGTEAASAPLLTPAELASAAAAAEAAAKEGEMEGQDVNMDEERAEMEMNIKTEGEDVDSMSCIKTETCCDLEGNQGEVHEMKDEALGSPMKEVKTEETQLKVENQEAEAHKEERSEEDEAFKSEKDLGKDLTVETMMPEDGKQEDTSSEVLEDAATAGKVELVHKTTDEEEEDKDNPENPKTPKSADTERSPEEEEEEEERLDDDDKSEKSSAGPIIHHLSPLLTSQDRVMINRMDNICEAVLKGKWPVNRRHVFDFPSNLIPGHGSTATTAAVSMVTEKVTFDLTLQEDALSLTVPRQRRRRRRKIEIEAERAAKRRNLMEMVAQLRESHAAAESQNQAIDLTKASPSFSGFPNTLTNPSLKAQMELLQQVPSSGHRANGSLEADLPMIRRRRGRRKNVEGLELLFMGNKRTGGGVCSGVILTAGVISGSRANIVLCVQEDVDEKKVLDSVQEVAHPHRGHSVPEQSPSARSLASGSMEEEETAISNKDLGEWLRQHPSYMDMPGFTPVNFSKPKQKRHRCRNPNKIDINTLTGDERVPVVNRRNGRKVKDEFENLPLSAGGINPLLLNSLFGGMDLSSLQSLQSLQLAAGLMAFPPPTDPKQSAANAAAASMLPLMLPGMGGLPNMAALPNMFSLGGLFAGNLATASAAPSATNSTVTTKSAGDGAVKLPAADSSTDVSINGDAAALLAAAGMSANSLAFNPFLISTMAPGLLYPSMFLPPGLGGLSLPGFPAASTLAELRTSFLLPHPNPPPSRRPVFRCTGWIGGPGLPPIRPSDWSASCY</sequence>
<feature type="region of interest" description="Disordered" evidence="13">
    <location>
        <begin position="865"/>
        <end position="900"/>
    </location>
</feature>
<dbReference type="SUPFAM" id="SSF160481">
    <property type="entry name" value="BRK domain-like"/>
    <property type="match status" value="2"/>
</dbReference>
<dbReference type="InterPro" id="IPR049730">
    <property type="entry name" value="SNF2/RAD54-like_C"/>
</dbReference>
<dbReference type="InterPro" id="IPR056342">
    <property type="entry name" value="HTH_CHD6-9"/>
</dbReference>
<dbReference type="Gene3D" id="2.40.50.40">
    <property type="match status" value="1"/>
</dbReference>
<dbReference type="SUPFAM" id="SSF52540">
    <property type="entry name" value="P-loop containing nucleoside triphosphate hydrolases"/>
    <property type="match status" value="2"/>
</dbReference>
<dbReference type="Pfam" id="PF00176">
    <property type="entry name" value="SNF2-rel_dom"/>
    <property type="match status" value="1"/>
</dbReference>
<dbReference type="Gene3D" id="3.40.5.120">
    <property type="match status" value="1"/>
</dbReference>
<feature type="compositionally biased region" description="Polar residues" evidence="13">
    <location>
        <begin position="865"/>
        <end position="875"/>
    </location>
</feature>
<keyword evidence="4" id="KW-0547">Nucleotide-binding</keyword>
<dbReference type="FunFam" id="2.40.50.40:FF:000001">
    <property type="entry name" value="chromodomain-helicase-DNA-binding protein 8 isoform X4"/>
    <property type="match status" value="1"/>
</dbReference>
<name>A0A8C7Y7X5_9TELE</name>
<feature type="domain" description="Chromo" evidence="14">
    <location>
        <begin position="72"/>
        <end position="115"/>
    </location>
</feature>
<dbReference type="Gene3D" id="1.10.10.60">
    <property type="entry name" value="Homeodomain-like"/>
    <property type="match status" value="2"/>
</dbReference>
<evidence type="ECO:0000256" key="10">
    <source>
        <dbReference type="ARBA" id="ARBA00023163"/>
    </source>
</evidence>
<comment type="similarity">
    <text evidence="2">Belongs to the SNF2/RAD54 helicase family.</text>
</comment>
<dbReference type="Pfam" id="PF00271">
    <property type="entry name" value="Helicase_C"/>
    <property type="match status" value="1"/>
</dbReference>
<dbReference type="InterPro" id="IPR016197">
    <property type="entry name" value="Chromo-like_dom_sf"/>
</dbReference>
<feature type="region of interest" description="Disordered" evidence="13">
    <location>
        <begin position="762"/>
        <end position="791"/>
    </location>
</feature>
<reference evidence="17" key="2">
    <citation type="submission" date="2025-09" db="UniProtKB">
        <authorList>
            <consortium name="Ensembl"/>
        </authorList>
    </citation>
    <scope>IDENTIFICATION</scope>
</reference>
<dbReference type="Pfam" id="PF23078">
    <property type="entry name" value="HTH_CHD6-9"/>
    <property type="match status" value="1"/>
</dbReference>
<evidence type="ECO:0000259" key="16">
    <source>
        <dbReference type="PROSITE" id="PS51194"/>
    </source>
</evidence>
<dbReference type="GO" id="GO:0005524">
    <property type="term" value="F:ATP binding"/>
    <property type="evidence" value="ECO:0007669"/>
    <property type="project" value="UniProtKB-KW"/>
</dbReference>
<dbReference type="GO" id="GO:0005634">
    <property type="term" value="C:nucleus"/>
    <property type="evidence" value="ECO:0007669"/>
    <property type="project" value="UniProtKB-SubCell"/>
</dbReference>
<dbReference type="InterPro" id="IPR001650">
    <property type="entry name" value="Helicase_C-like"/>
</dbReference>
<comment type="catalytic activity">
    <reaction evidence="12">
        <text>ATP + H2O = ADP + phosphate + H(+)</text>
        <dbReference type="Rhea" id="RHEA:13065"/>
        <dbReference type="ChEBI" id="CHEBI:15377"/>
        <dbReference type="ChEBI" id="CHEBI:15378"/>
        <dbReference type="ChEBI" id="CHEBI:30616"/>
        <dbReference type="ChEBI" id="CHEBI:43474"/>
        <dbReference type="ChEBI" id="CHEBI:456216"/>
    </reaction>
</comment>
<dbReference type="Proteomes" id="UP000694383">
    <property type="component" value="Unplaced"/>
</dbReference>
<protein>
    <submittedName>
        <fullName evidence="17">Chromodomain helicase DNA binding protein 7</fullName>
    </submittedName>
</protein>